<dbReference type="GO" id="GO:0000214">
    <property type="term" value="C:tRNA-intron endonuclease complex"/>
    <property type="evidence" value="ECO:0007669"/>
    <property type="project" value="TreeGrafter"/>
</dbReference>
<dbReference type="Gene3D" id="3.40.1350.10">
    <property type="match status" value="1"/>
</dbReference>
<dbReference type="PANTHER" id="PTHR21227:SF0">
    <property type="entry name" value="TRNA-SPLICING ENDONUCLEASE SUBUNIT SEN2"/>
    <property type="match status" value="1"/>
</dbReference>
<proteinExistence type="inferred from homology"/>
<dbReference type="AlphaFoldDB" id="A0A0L7L3P3"/>
<accession>A0A0L7L3P3</accession>
<dbReference type="STRING" id="104452.A0A0L7L3P3"/>
<evidence type="ECO:0000256" key="3">
    <source>
        <dbReference type="ARBA" id="ARBA00034031"/>
    </source>
</evidence>
<feature type="region of interest" description="Disordered" evidence="4">
    <location>
        <begin position="1"/>
        <end position="20"/>
    </location>
</feature>
<evidence type="ECO:0000256" key="4">
    <source>
        <dbReference type="SAM" id="MobiDB-lite"/>
    </source>
</evidence>
<dbReference type="InterPro" id="IPR036167">
    <property type="entry name" value="tRNA_intron_Endo_cat-like_sf"/>
</dbReference>
<keyword evidence="6" id="KW-0378">Hydrolase</keyword>
<reference evidence="6 7" key="1">
    <citation type="journal article" date="2015" name="Genome Biol. Evol.">
        <title>The genome of winter moth (Operophtera brumata) provides a genomic perspective on sexual dimorphism and phenology.</title>
        <authorList>
            <person name="Derks M.F."/>
            <person name="Smit S."/>
            <person name="Salis L."/>
            <person name="Schijlen E."/>
            <person name="Bossers A."/>
            <person name="Mateman C."/>
            <person name="Pijl A.S."/>
            <person name="de Ridder D."/>
            <person name="Groenen M.A."/>
            <person name="Visser M.E."/>
            <person name="Megens H.J."/>
        </authorList>
    </citation>
    <scope>NUCLEOTIDE SEQUENCE [LARGE SCALE GENOMIC DNA]</scope>
    <source>
        <strain evidence="6">WM2013NL</strain>
        <tissue evidence="6">Head and thorax</tissue>
    </source>
</reference>
<dbReference type="GO" id="GO:0005737">
    <property type="term" value="C:cytoplasm"/>
    <property type="evidence" value="ECO:0007669"/>
    <property type="project" value="TreeGrafter"/>
</dbReference>
<dbReference type="InterPro" id="IPR006676">
    <property type="entry name" value="tRNA_splic"/>
</dbReference>
<dbReference type="EMBL" id="JTDY01003163">
    <property type="protein sequence ID" value="KOB70035.1"/>
    <property type="molecule type" value="Genomic_DNA"/>
</dbReference>
<feature type="domain" description="tRNA intron endonuclease catalytic" evidence="5">
    <location>
        <begin position="242"/>
        <end position="272"/>
    </location>
</feature>
<keyword evidence="6" id="KW-0540">Nuclease</keyword>
<evidence type="ECO:0000256" key="1">
    <source>
        <dbReference type="ARBA" id="ARBA00008078"/>
    </source>
</evidence>
<protein>
    <recommendedName>
        <fullName evidence="2">tRNA-intron lyase</fullName>
        <ecNumber evidence="2">4.6.1.16</ecNumber>
    </recommendedName>
</protein>
<keyword evidence="7" id="KW-1185">Reference proteome</keyword>
<gene>
    <name evidence="6" type="ORF">OBRU01_16945</name>
</gene>
<sequence>MSILQSKDCQNNDLFPNSEPESFHDPLDNLNFIFTGFFNGFNVELRTREDMELHKIGWFGKGSASRSRPVANRECTTMRKRQFQKRKEWYKKFSGATVKSKPDLFLQAVDKQMAKIINEGEKLKNKDLVDLLSSDGSCSSDDGDDWDDSIDVTSEIPATDNITVVVPNSDSELDDNSTNYFEKIKAECCVNQTKLQEKLMLTLQEAFFLVYGFGSLQIIDMENHILNIEQAWELFKETDKKFIPKYVVYHYFRSKGYIVKPGIKFGGDFCEYFS</sequence>
<dbReference type="Pfam" id="PF01974">
    <property type="entry name" value="tRNA_int_endo"/>
    <property type="match status" value="1"/>
</dbReference>
<feature type="compositionally biased region" description="Polar residues" evidence="4">
    <location>
        <begin position="1"/>
        <end position="15"/>
    </location>
</feature>
<dbReference type="SUPFAM" id="SSF53032">
    <property type="entry name" value="tRNA-intron endonuclease catalytic domain-like"/>
    <property type="match status" value="1"/>
</dbReference>
<comment type="similarity">
    <text evidence="1">Belongs to the tRNA-intron endonuclease family.</text>
</comment>
<comment type="caution">
    <text evidence="6">The sequence shown here is derived from an EMBL/GenBank/DDBJ whole genome shotgun (WGS) entry which is preliminary data.</text>
</comment>
<evidence type="ECO:0000259" key="5">
    <source>
        <dbReference type="Pfam" id="PF01974"/>
    </source>
</evidence>
<dbReference type="Proteomes" id="UP000037510">
    <property type="component" value="Unassembled WGS sequence"/>
</dbReference>
<name>A0A0L7L3P3_OPEBR</name>
<dbReference type="PANTHER" id="PTHR21227">
    <property type="entry name" value="TRNA-SPLICING ENDONUCLEASE SUBUNIT SEN2"/>
    <property type="match status" value="1"/>
</dbReference>
<evidence type="ECO:0000313" key="6">
    <source>
        <dbReference type="EMBL" id="KOB70035.1"/>
    </source>
</evidence>
<evidence type="ECO:0000313" key="7">
    <source>
        <dbReference type="Proteomes" id="UP000037510"/>
    </source>
</evidence>
<dbReference type="GO" id="GO:0000379">
    <property type="term" value="P:tRNA-type intron splice site recognition and cleavage"/>
    <property type="evidence" value="ECO:0007669"/>
    <property type="project" value="TreeGrafter"/>
</dbReference>
<dbReference type="EC" id="4.6.1.16" evidence="2"/>
<evidence type="ECO:0000256" key="2">
    <source>
        <dbReference type="ARBA" id="ARBA00012573"/>
    </source>
</evidence>
<dbReference type="GO" id="GO:0003676">
    <property type="term" value="F:nucleic acid binding"/>
    <property type="evidence" value="ECO:0007669"/>
    <property type="project" value="InterPro"/>
</dbReference>
<dbReference type="InterPro" id="IPR011856">
    <property type="entry name" value="tRNA_endonuc-like_dom_sf"/>
</dbReference>
<dbReference type="InterPro" id="IPR006677">
    <property type="entry name" value="tRNA_intron_Endonuc_cat-like"/>
</dbReference>
<keyword evidence="6" id="KW-0255">Endonuclease</keyword>
<organism evidence="6 7">
    <name type="scientific">Operophtera brumata</name>
    <name type="common">Winter moth</name>
    <name type="synonym">Phalaena brumata</name>
    <dbReference type="NCBI Taxonomy" id="104452"/>
    <lineage>
        <taxon>Eukaryota</taxon>
        <taxon>Metazoa</taxon>
        <taxon>Ecdysozoa</taxon>
        <taxon>Arthropoda</taxon>
        <taxon>Hexapoda</taxon>
        <taxon>Insecta</taxon>
        <taxon>Pterygota</taxon>
        <taxon>Neoptera</taxon>
        <taxon>Endopterygota</taxon>
        <taxon>Lepidoptera</taxon>
        <taxon>Glossata</taxon>
        <taxon>Ditrysia</taxon>
        <taxon>Geometroidea</taxon>
        <taxon>Geometridae</taxon>
        <taxon>Larentiinae</taxon>
        <taxon>Operophtera</taxon>
    </lineage>
</organism>
<comment type="catalytic activity">
    <reaction evidence="3">
        <text>pretRNA = a 3'-half-tRNA molecule with a 5'-OH end + a 5'-half-tRNA molecule with a 2',3'-cyclic phosphate end + an intron with a 2',3'-cyclic phosphate and a 5'-hydroxyl terminus.</text>
        <dbReference type="EC" id="4.6.1.16"/>
    </reaction>
</comment>
<dbReference type="GO" id="GO:0000213">
    <property type="term" value="F:tRNA-intron lyase activity"/>
    <property type="evidence" value="ECO:0007669"/>
    <property type="project" value="UniProtKB-EC"/>
</dbReference>
<dbReference type="CDD" id="cd22363">
    <property type="entry name" value="tRNA-intron_lyase_C"/>
    <property type="match status" value="1"/>
</dbReference>